<accession>A0A164QWI8</accession>
<dbReference type="EMBL" id="LRGB01002340">
    <property type="protein sequence ID" value="KZS08122.1"/>
    <property type="molecule type" value="Genomic_DNA"/>
</dbReference>
<keyword evidence="2" id="KW-1185">Reference proteome</keyword>
<protein>
    <submittedName>
        <fullName evidence="1">Uncharacterized protein</fullName>
    </submittedName>
</protein>
<organism evidence="1 2">
    <name type="scientific">Daphnia magna</name>
    <dbReference type="NCBI Taxonomy" id="35525"/>
    <lineage>
        <taxon>Eukaryota</taxon>
        <taxon>Metazoa</taxon>
        <taxon>Ecdysozoa</taxon>
        <taxon>Arthropoda</taxon>
        <taxon>Crustacea</taxon>
        <taxon>Branchiopoda</taxon>
        <taxon>Diplostraca</taxon>
        <taxon>Cladocera</taxon>
        <taxon>Anomopoda</taxon>
        <taxon>Daphniidae</taxon>
        <taxon>Daphnia</taxon>
    </lineage>
</organism>
<comment type="caution">
    <text evidence="1">The sequence shown here is derived from an EMBL/GenBank/DDBJ whole genome shotgun (WGS) entry which is preliminary data.</text>
</comment>
<gene>
    <name evidence="1" type="ORF">APZ42_028011</name>
</gene>
<name>A0A164QWI8_9CRUS</name>
<evidence type="ECO:0000313" key="2">
    <source>
        <dbReference type="Proteomes" id="UP000076858"/>
    </source>
</evidence>
<dbReference type="AlphaFoldDB" id="A0A164QWI8"/>
<reference evidence="1 2" key="1">
    <citation type="submission" date="2016-03" db="EMBL/GenBank/DDBJ databases">
        <title>EvidentialGene: Evidence-directed Construction of Genes on Genomes.</title>
        <authorList>
            <person name="Gilbert D.G."/>
            <person name="Choi J.-H."/>
            <person name="Mockaitis K."/>
            <person name="Colbourne J."/>
            <person name="Pfrender M."/>
        </authorList>
    </citation>
    <scope>NUCLEOTIDE SEQUENCE [LARGE SCALE GENOMIC DNA]</scope>
    <source>
        <strain evidence="1 2">Xinb3</strain>
        <tissue evidence="1">Complete organism</tissue>
    </source>
</reference>
<evidence type="ECO:0000313" key="1">
    <source>
        <dbReference type="EMBL" id="KZS08122.1"/>
    </source>
</evidence>
<sequence length="58" mass="7176">MQSTHIGCAYRRIWTRFDLFLLEQKARQFWANKNEAFQIFQSFHFQVRIRRKTLNLNA</sequence>
<proteinExistence type="predicted"/>
<dbReference type="Proteomes" id="UP000076858">
    <property type="component" value="Unassembled WGS sequence"/>
</dbReference>